<keyword evidence="11" id="KW-1185">Reference proteome</keyword>
<comment type="function">
    <text evidence="1">Accessory subunit of the mitochondrial membrane respiratory chain NADH dehydrogenase (Complex I), that is believed not to be involved in catalysis. Complex I functions in the transfer of electrons from NADH to the respiratory chain. The immediate electron acceptor for the enzyme is believed to be ubiquinone.</text>
</comment>
<name>A0A6J3JX06_9HYME</name>
<evidence type="ECO:0000313" key="11">
    <source>
        <dbReference type="Proteomes" id="UP000504631"/>
    </source>
</evidence>
<dbReference type="AlphaFoldDB" id="A0A6J3JX06"/>
<evidence type="ECO:0000256" key="7">
    <source>
        <dbReference type="ARBA" id="ARBA00022792"/>
    </source>
</evidence>
<evidence type="ECO:0000256" key="4">
    <source>
        <dbReference type="ARBA" id="ARBA00011533"/>
    </source>
</evidence>
<evidence type="ECO:0000256" key="3">
    <source>
        <dbReference type="ARBA" id="ARBA00010261"/>
    </source>
</evidence>
<proteinExistence type="inferred from homology"/>
<evidence type="ECO:0000256" key="8">
    <source>
        <dbReference type="ARBA" id="ARBA00022982"/>
    </source>
</evidence>
<protein>
    <submittedName>
        <fullName evidence="12">NADH dehydrogenase [ubiquinone] 1 alpha subcomplex subunit 5</fullName>
    </submittedName>
</protein>
<dbReference type="GeneID" id="117230966"/>
<keyword evidence="8" id="KW-0249">Electron transport</keyword>
<dbReference type="CTD" id="39214"/>
<evidence type="ECO:0000256" key="1">
    <source>
        <dbReference type="ARBA" id="ARBA00003195"/>
    </source>
</evidence>
<gene>
    <name evidence="12" type="primary">LOC117230966</name>
</gene>
<keyword evidence="9" id="KW-0496">Mitochondrion</keyword>
<comment type="similarity">
    <text evidence="3">Belongs to the complex I NDUFA5 subunit family.</text>
</comment>
<dbReference type="InterPro" id="IPR006806">
    <property type="entry name" value="NDUFA5"/>
</dbReference>
<keyword evidence="6" id="KW-0679">Respiratory chain</keyword>
<keyword evidence="10" id="KW-0472">Membrane</keyword>
<dbReference type="GO" id="GO:0022904">
    <property type="term" value="P:respiratory electron transport chain"/>
    <property type="evidence" value="ECO:0007669"/>
    <property type="project" value="InterPro"/>
</dbReference>
<evidence type="ECO:0000256" key="6">
    <source>
        <dbReference type="ARBA" id="ARBA00022660"/>
    </source>
</evidence>
<evidence type="ECO:0000313" key="12">
    <source>
        <dbReference type="RefSeq" id="XP_033344846.1"/>
    </source>
</evidence>
<comment type="subunit">
    <text evidence="4">Complex I is composed of 45 different subunits.</text>
</comment>
<dbReference type="Pfam" id="PF04716">
    <property type="entry name" value="ETC_C1_NDUFA5"/>
    <property type="match status" value="1"/>
</dbReference>
<organism evidence="11 12">
    <name type="scientific">Bombus vosnesenskii</name>
    <dbReference type="NCBI Taxonomy" id="207650"/>
    <lineage>
        <taxon>Eukaryota</taxon>
        <taxon>Metazoa</taxon>
        <taxon>Ecdysozoa</taxon>
        <taxon>Arthropoda</taxon>
        <taxon>Hexapoda</taxon>
        <taxon>Insecta</taxon>
        <taxon>Pterygota</taxon>
        <taxon>Neoptera</taxon>
        <taxon>Endopterygota</taxon>
        <taxon>Hymenoptera</taxon>
        <taxon>Apocrita</taxon>
        <taxon>Aculeata</taxon>
        <taxon>Apoidea</taxon>
        <taxon>Anthophila</taxon>
        <taxon>Apidae</taxon>
        <taxon>Bombus</taxon>
        <taxon>Pyrobombus</taxon>
    </lineage>
</organism>
<sequence length="118" mass="13812">MSGALKKSTNLTGLAVSVNPRVELRVLYERILRLVNQMPQDYIYRKSIESLIKERTDIISQNESVPAIEEKINQGQIEELIIHAKNELNLAQDMFEYKPWESLMEKAPLHQWTWPPHK</sequence>
<dbReference type="PANTHER" id="PTHR12653">
    <property type="entry name" value="NADH-UBIQUINONE OXIDOREDUCTASE 13 KD-B SUBUNIT"/>
    <property type="match status" value="1"/>
</dbReference>
<keyword evidence="7" id="KW-0999">Mitochondrion inner membrane</keyword>
<evidence type="ECO:0000256" key="10">
    <source>
        <dbReference type="ARBA" id="ARBA00023136"/>
    </source>
</evidence>
<dbReference type="KEGG" id="bvk:117230966"/>
<dbReference type="RefSeq" id="XP_033344846.1">
    <property type="nucleotide sequence ID" value="XM_033488955.1"/>
</dbReference>
<keyword evidence="5" id="KW-0813">Transport</keyword>
<reference evidence="12" key="1">
    <citation type="submission" date="2025-08" db="UniProtKB">
        <authorList>
            <consortium name="RefSeq"/>
        </authorList>
    </citation>
    <scope>IDENTIFICATION</scope>
    <source>
        <tissue evidence="12">Muscle</tissue>
    </source>
</reference>
<dbReference type="Proteomes" id="UP000504631">
    <property type="component" value="Unplaced"/>
</dbReference>
<evidence type="ECO:0000256" key="2">
    <source>
        <dbReference type="ARBA" id="ARBA00004443"/>
    </source>
</evidence>
<accession>A0A6J3JX06</accession>
<evidence type="ECO:0000256" key="9">
    <source>
        <dbReference type="ARBA" id="ARBA00023128"/>
    </source>
</evidence>
<dbReference type="PANTHER" id="PTHR12653:SF0">
    <property type="entry name" value="NADH DEHYDROGENASE [UBIQUINONE] 1 ALPHA SUBCOMPLEX SUBUNIT 5"/>
    <property type="match status" value="1"/>
</dbReference>
<comment type="subcellular location">
    <subcellularLocation>
        <location evidence="2">Mitochondrion inner membrane</location>
        <topology evidence="2">Peripheral membrane protein</topology>
        <orientation evidence="2">Matrix side</orientation>
    </subcellularLocation>
</comment>
<dbReference type="GO" id="GO:0005743">
    <property type="term" value="C:mitochondrial inner membrane"/>
    <property type="evidence" value="ECO:0007669"/>
    <property type="project" value="UniProtKB-SubCell"/>
</dbReference>
<evidence type="ECO:0000256" key="5">
    <source>
        <dbReference type="ARBA" id="ARBA00022448"/>
    </source>
</evidence>